<accession>A0A9W6H1E9</accession>
<dbReference type="SUPFAM" id="SSF53474">
    <property type="entry name" value="alpha/beta-Hydrolases"/>
    <property type="match status" value="1"/>
</dbReference>
<protein>
    <recommendedName>
        <fullName evidence="3">Alpha/beta hydrolase family protein</fullName>
    </recommendedName>
</protein>
<keyword evidence="2" id="KW-1185">Reference proteome</keyword>
<sequence>MFAQLPPALHAALVKEYIAGAIGDRLPPSALDALAAPWLDADGQPAFYRQIAALDPADTRPLVTRLHAVRCRTRIGWGSRDPWLPVAQAYELQAAVPGRPSVVELEGVGHLAPLEDPASVSSAVLTWLAEQEQA</sequence>
<evidence type="ECO:0008006" key="3">
    <source>
        <dbReference type="Google" id="ProtNLM"/>
    </source>
</evidence>
<evidence type="ECO:0000313" key="1">
    <source>
        <dbReference type="EMBL" id="GLJ60705.1"/>
    </source>
</evidence>
<evidence type="ECO:0000313" key="2">
    <source>
        <dbReference type="Proteomes" id="UP001142462"/>
    </source>
</evidence>
<gene>
    <name evidence="1" type="ORF">GCM10017576_08340</name>
</gene>
<comment type="caution">
    <text evidence="1">The sequence shown here is derived from an EMBL/GenBank/DDBJ whole genome shotgun (WGS) entry which is preliminary data.</text>
</comment>
<dbReference type="InterPro" id="IPR029058">
    <property type="entry name" value="AB_hydrolase_fold"/>
</dbReference>
<dbReference type="AlphaFoldDB" id="A0A9W6H1E9"/>
<reference evidence="1" key="2">
    <citation type="submission" date="2023-01" db="EMBL/GenBank/DDBJ databases">
        <authorList>
            <person name="Sun Q."/>
            <person name="Evtushenko L."/>
        </authorList>
    </citation>
    <scope>NUCLEOTIDE SEQUENCE</scope>
    <source>
        <strain evidence="1">VKM Ac-1020</strain>
    </source>
</reference>
<dbReference type="RefSeq" id="WP_271172408.1">
    <property type="nucleotide sequence ID" value="NZ_BSEJ01000002.1"/>
</dbReference>
<proteinExistence type="predicted"/>
<name>A0A9W6H1E9_9MICO</name>
<organism evidence="1 2">
    <name type="scientific">Microbacterium barkeri</name>
    <dbReference type="NCBI Taxonomy" id="33917"/>
    <lineage>
        <taxon>Bacteria</taxon>
        <taxon>Bacillati</taxon>
        <taxon>Actinomycetota</taxon>
        <taxon>Actinomycetes</taxon>
        <taxon>Micrococcales</taxon>
        <taxon>Microbacteriaceae</taxon>
        <taxon>Microbacterium</taxon>
    </lineage>
</organism>
<dbReference type="EMBL" id="BSEJ01000002">
    <property type="protein sequence ID" value="GLJ60705.1"/>
    <property type="molecule type" value="Genomic_DNA"/>
</dbReference>
<dbReference type="Gene3D" id="3.40.50.1820">
    <property type="entry name" value="alpha/beta hydrolase"/>
    <property type="match status" value="1"/>
</dbReference>
<dbReference type="Proteomes" id="UP001142462">
    <property type="component" value="Unassembled WGS sequence"/>
</dbReference>
<reference evidence="1" key="1">
    <citation type="journal article" date="2014" name="Int. J. Syst. Evol. Microbiol.">
        <title>Complete genome sequence of Corynebacterium casei LMG S-19264T (=DSM 44701T), isolated from a smear-ripened cheese.</title>
        <authorList>
            <consortium name="US DOE Joint Genome Institute (JGI-PGF)"/>
            <person name="Walter F."/>
            <person name="Albersmeier A."/>
            <person name="Kalinowski J."/>
            <person name="Ruckert C."/>
        </authorList>
    </citation>
    <scope>NUCLEOTIDE SEQUENCE</scope>
    <source>
        <strain evidence="1">VKM Ac-1020</strain>
    </source>
</reference>